<reference evidence="6" key="1">
    <citation type="journal article" date="2011" name="Genome Res.">
        <title>Phylogeny-wide analysis of social amoeba genomes highlights ancient origins for complex intercellular communication.</title>
        <authorList>
            <person name="Heidel A.J."/>
            <person name="Lawal H.M."/>
            <person name="Felder M."/>
            <person name="Schilde C."/>
            <person name="Helps N.R."/>
            <person name="Tunggal B."/>
            <person name="Rivero F."/>
            <person name="John U."/>
            <person name="Schleicher M."/>
            <person name="Eichinger L."/>
            <person name="Platzer M."/>
            <person name="Noegel A.A."/>
            <person name="Schaap P."/>
            <person name="Gloeckner G."/>
        </authorList>
    </citation>
    <scope>NUCLEOTIDE SEQUENCE [LARGE SCALE GENOMIC DNA]</scope>
    <source>
        <strain evidence="6">SH3</strain>
    </source>
</reference>
<dbReference type="PIRSF" id="PIRSF015753">
    <property type="entry name" value="GST"/>
    <property type="match status" value="1"/>
</dbReference>
<dbReference type="Gene3D" id="1.20.1050.10">
    <property type="match status" value="1"/>
</dbReference>
<dbReference type="Pfam" id="PF13409">
    <property type="entry name" value="GST_N_2"/>
    <property type="match status" value="1"/>
</dbReference>
<evidence type="ECO:0000313" key="6">
    <source>
        <dbReference type="Proteomes" id="UP000007797"/>
    </source>
</evidence>
<dbReference type="Proteomes" id="UP000007797">
    <property type="component" value="Unassembled WGS sequence"/>
</dbReference>
<feature type="site" description="Lowers pKa of active site Cys" evidence="3">
    <location>
        <position position="269"/>
    </location>
</feature>
<dbReference type="SUPFAM" id="SSF47616">
    <property type="entry name" value="GST C-terminal domain-like"/>
    <property type="match status" value="1"/>
</dbReference>
<dbReference type="InterPro" id="IPR036282">
    <property type="entry name" value="Glutathione-S-Trfase_C_sf"/>
</dbReference>
<feature type="active site" description="Proton donor/acceptor" evidence="1">
    <location>
        <position position="211"/>
    </location>
</feature>
<gene>
    <name evidence="5" type="ORF">DFA_05518</name>
</gene>
<keyword evidence="6" id="KW-1185">Reference proteome</keyword>
<feature type="binding site" evidence="2">
    <location>
        <position position="113"/>
    </location>
    <ligand>
        <name>glutathione</name>
        <dbReference type="ChEBI" id="CHEBI:57925"/>
    </ligand>
</feature>
<dbReference type="Pfam" id="PF13410">
    <property type="entry name" value="GST_C_2"/>
    <property type="match status" value="1"/>
</dbReference>
<proteinExistence type="predicted"/>
<evidence type="ECO:0000313" key="5">
    <source>
        <dbReference type="EMBL" id="EGG23386.1"/>
    </source>
</evidence>
<dbReference type="STRING" id="1054147.F4PLG4"/>
<dbReference type="InterPro" id="IPR040079">
    <property type="entry name" value="Glutathione_S-Trfase"/>
</dbReference>
<dbReference type="CDD" id="cd03190">
    <property type="entry name" value="GST_C_Omega_like"/>
    <property type="match status" value="1"/>
</dbReference>
<dbReference type="OrthoDB" id="14734at2759"/>
<dbReference type="OMA" id="TYGCPWA"/>
<organism evidence="5 6">
    <name type="scientific">Cavenderia fasciculata</name>
    <name type="common">Slime mold</name>
    <name type="synonym">Dictyostelium fasciculatum</name>
    <dbReference type="NCBI Taxonomy" id="261658"/>
    <lineage>
        <taxon>Eukaryota</taxon>
        <taxon>Amoebozoa</taxon>
        <taxon>Evosea</taxon>
        <taxon>Eumycetozoa</taxon>
        <taxon>Dictyostelia</taxon>
        <taxon>Acytosteliales</taxon>
        <taxon>Cavenderiaceae</taxon>
        <taxon>Cavenderia</taxon>
    </lineage>
</organism>
<evidence type="ECO:0000256" key="2">
    <source>
        <dbReference type="PIRSR" id="PIRSR015753-2"/>
    </source>
</evidence>
<dbReference type="EMBL" id="GL883008">
    <property type="protein sequence ID" value="EGG23386.1"/>
    <property type="molecule type" value="Genomic_DNA"/>
</dbReference>
<dbReference type="SFLD" id="SFLDG01206">
    <property type="entry name" value="Xi.1"/>
    <property type="match status" value="1"/>
</dbReference>
<dbReference type="RefSeq" id="XP_004361237.1">
    <property type="nucleotide sequence ID" value="XM_004361180.1"/>
</dbReference>
<feature type="site" description="Lowers pKa of active site Cys" evidence="3">
    <location>
        <position position="312"/>
    </location>
</feature>
<dbReference type="InterPro" id="IPR010987">
    <property type="entry name" value="Glutathione-S-Trfase_C-like"/>
</dbReference>
<dbReference type="SFLD" id="SFLDG01148">
    <property type="entry name" value="Xi_(cytGST)"/>
    <property type="match status" value="1"/>
</dbReference>
<dbReference type="PROSITE" id="PS50405">
    <property type="entry name" value="GST_CTER"/>
    <property type="match status" value="1"/>
</dbReference>
<protein>
    <submittedName>
        <fullName evidence="5">Glutathione S-transferase</fullName>
    </submittedName>
</protein>
<dbReference type="InterPro" id="IPR047047">
    <property type="entry name" value="GST_Omega-like_C"/>
</dbReference>
<feature type="binding site" evidence="2">
    <location>
        <begin position="145"/>
        <end position="148"/>
    </location>
    <ligand>
        <name>glutathione</name>
        <dbReference type="ChEBI" id="CHEBI:57925"/>
    </ligand>
</feature>
<evidence type="ECO:0000256" key="3">
    <source>
        <dbReference type="PIRSR" id="PIRSR015753-3"/>
    </source>
</evidence>
<feature type="binding site" evidence="2">
    <location>
        <begin position="163"/>
        <end position="164"/>
    </location>
    <ligand>
        <name>glutathione</name>
        <dbReference type="ChEBI" id="CHEBI:57925"/>
    </ligand>
</feature>
<feature type="domain" description="GST C-terminal" evidence="4">
    <location>
        <begin position="188"/>
        <end position="322"/>
    </location>
</feature>
<name>F4PLG4_CACFS</name>
<evidence type="ECO:0000259" key="4">
    <source>
        <dbReference type="PROSITE" id="PS50405"/>
    </source>
</evidence>
<dbReference type="InterPro" id="IPR016639">
    <property type="entry name" value="GST_Omega/GSH"/>
</dbReference>
<dbReference type="AlphaFoldDB" id="F4PLG4"/>
<dbReference type="SFLD" id="SFLDS00019">
    <property type="entry name" value="Glutathione_Transferase_(cytos"/>
    <property type="match status" value="1"/>
</dbReference>
<evidence type="ECO:0000256" key="1">
    <source>
        <dbReference type="PIRSR" id="PIRSR015753-1"/>
    </source>
</evidence>
<dbReference type="InterPro" id="IPR036249">
    <property type="entry name" value="Thioredoxin-like_sf"/>
</dbReference>
<sequence length="344" mass="40004">MGLGAINIICISFFTLEVDRQINTNTNINIKMSTATTFIDIPTNHIQTRRPQSSFKHCITKGGEFPPEQGRYLLIISLACPWAHRTYIVRKLKGLESTIDLEIVDYFLGNGGWHFSDRHGSTPDVNGFKFLKEYYIKSDPEFSGRITVPVLWDKKTNQIVNNESSEIIRMFNKEFDEFSSRPGLTFYPDQHAQAIDEVNSWIYDNINNGVYKCGFASGQEGYDKAFENLFIHLDKVEEILSKQAFLVGSTFTEADIRLFTTLIRFDPVYYVHFKTNKRMIKDYPHISKYLRRIYQHSDIKSTVDMFHIKHHYYESHRQINPLGIVPVGPELDYLESPIEEKLIF</sequence>
<dbReference type="SUPFAM" id="SSF52833">
    <property type="entry name" value="Thioredoxin-like"/>
    <property type="match status" value="1"/>
</dbReference>
<dbReference type="PANTHER" id="PTHR32419:SF6">
    <property type="entry name" value="GLUTATHIONE S-TRANSFERASE OMEGA-LIKE 1-RELATED"/>
    <property type="match status" value="1"/>
</dbReference>
<dbReference type="InterPro" id="IPR004045">
    <property type="entry name" value="Glutathione_S-Trfase_N"/>
</dbReference>
<dbReference type="PANTHER" id="PTHR32419">
    <property type="entry name" value="GLUTATHIONYL-HYDROQUINONE REDUCTASE"/>
    <property type="match status" value="1"/>
</dbReference>
<feature type="active site" description="Nucleophile" evidence="1">
    <location>
        <position position="80"/>
    </location>
</feature>
<accession>F4PLG4</accession>
<dbReference type="KEGG" id="dfa:DFA_05518"/>
<dbReference type="GeneID" id="14875348"/>
<dbReference type="GO" id="GO:0005737">
    <property type="term" value="C:cytoplasm"/>
    <property type="evidence" value="ECO:0007669"/>
    <property type="project" value="TreeGrafter"/>
</dbReference>
<dbReference type="GO" id="GO:0004364">
    <property type="term" value="F:glutathione transferase activity"/>
    <property type="evidence" value="ECO:0007669"/>
    <property type="project" value="InterPro"/>
</dbReference>
<dbReference type="Gene3D" id="3.40.30.10">
    <property type="entry name" value="Glutaredoxin"/>
    <property type="match status" value="1"/>
</dbReference>